<dbReference type="SUPFAM" id="SSF46565">
    <property type="entry name" value="Chaperone J-domain"/>
    <property type="match status" value="1"/>
</dbReference>
<dbReference type="CDD" id="cd06257">
    <property type="entry name" value="DnaJ"/>
    <property type="match status" value="1"/>
</dbReference>
<dbReference type="GO" id="GO:0005783">
    <property type="term" value="C:endoplasmic reticulum"/>
    <property type="evidence" value="ECO:0007669"/>
    <property type="project" value="UniProtKB-ARBA"/>
</dbReference>
<evidence type="ECO:0000313" key="4">
    <source>
        <dbReference type="Proteomes" id="UP000243459"/>
    </source>
</evidence>
<dbReference type="PANTHER" id="PTHR45376:SF5">
    <property type="entry name" value="CHAPERONE DNAJ-DOMAIN SUPERFAMILY PROTEIN"/>
    <property type="match status" value="1"/>
</dbReference>
<dbReference type="Pfam" id="PF00226">
    <property type="entry name" value="DnaJ"/>
    <property type="match status" value="1"/>
</dbReference>
<dbReference type="OMA" id="TFENKWR"/>
<evidence type="ECO:0000256" key="1">
    <source>
        <dbReference type="SAM" id="MobiDB-lite"/>
    </source>
</evidence>
<protein>
    <recommendedName>
        <fullName evidence="2">J domain-containing protein</fullName>
    </recommendedName>
</protein>
<dbReference type="AlphaFoldDB" id="A0A5P1F0T5"/>
<feature type="domain" description="J" evidence="2">
    <location>
        <begin position="213"/>
        <end position="274"/>
    </location>
</feature>
<evidence type="ECO:0000259" key="2">
    <source>
        <dbReference type="PROSITE" id="PS50076"/>
    </source>
</evidence>
<keyword evidence="4" id="KW-1185">Reference proteome</keyword>
<accession>A0A5P1F0T5</accession>
<dbReference type="Gramene" id="ONK71027">
    <property type="protein sequence ID" value="ONK71027"/>
    <property type="gene ID" value="A4U43_C04F3960"/>
</dbReference>
<gene>
    <name evidence="3" type="ORF">A4U43_C04F3960</name>
</gene>
<dbReference type="PROSITE" id="PS50076">
    <property type="entry name" value="DNAJ_2"/>
    <property type="match status" value="1"/>
</dbReference>
<dbReference type="PANTHER" id="PTHR45376">
    <property type="entry name" value="CHAPERONE DNAJ-DOMAIN SUPERFAMILY PROTEIN-RELATED"/>
    <property type="match status" value="1"/>
</dbReference>
<evidence type="ECO:0000313" key="3">
    <source>
        <dbReference type="EMBL" id="ONK71027.1"/>
    </source>
</evidence>
<feature type="region of interest" description="Disordered" evidence="1">
    <location>
        <begin position="80"/>
        <end position="130"/>
    </location>
</feature>
<sequence>MQTSIRRTIPKLRNPSPSSLHSAQFHSTPILLGKWNSSKDAGRGQKPSKAQVRFAVRQKRSDTKRALKDFLLYGKSSKHYSQDDGFNWSAEETDRQDAKAKNSSHGSKSSGKSNPNSSTHSGRGKHKTWRRKQQFYDIDDDGLNPENIFTATFGGQKCYTWSFTWTENLNFNNTWRGFDFGGESKKEKAREKFWNESDFDEDEEPTRDVGCHAHRVTLGLPTTGPLKLDDIKNAFRTSALKWHPDKHQGPSQDMAAEKFKLCVNAYNSLCSALKAS</sequence>
<organism evidence="3 4">
    <name type="scientific">Asparagus officinalis</name>
    <name type="common">Garden asparagus</name>
    <dbReference type="NCBI Taxonomy" id="4686"/>
    <lineage>
        <taxon>Eukaryota</taxon>
        <taxon>Viridiplantae</taxon>
        <taxon>Streptophyta</taxon>
        <taxon>Embryophyta</taxon>
        <taxon>Tracheophyta</taxon>
        <taxon>Spermatophyta</taxon>
        <taxon>Magnoliopsida</taxon>
        <taxon>Liliopsida</taxon>
        <taxon>Asparagales</taxon>
        <taxon>Asparagaceae</taxon>
        <taxon>Asparagoideae</taxon>
        <taxon>Asparagus</taxon>
    </lineage>
</organism>
<feature type="region of interest" description="Disordered" evidence="1">
    <location>
        <begin position="1"/>
        <end position="62"/>
    </location>
</feature>
<dbReference type="InterPro" id="IPR036869">
    <property type="entry name" value="J_dom_sf"/>
</dbReference>
<proteinExistence type="predicted"/>
<dbReference type="Proteomes" id="UP000243459">
    <property type="component" value="Chromosome 4"/>
</dbReference>
<feature type="compositionally biased region" description="Low complexity" evidence="1">
    <location>
        <begin position="101"/>
        <end position="121"/>
    </location>
</feature>
<dbReference type="InterPro" id="IPR001623">
    <property type="entry name" value="DnaJ_domain"/>
</dbReference>
<name>A0A5P1F0T5_ASPOF</name>
<dbReference type="OrthoDB" id="10250354at2759"/>
<dbReference type="Gene3D" id="1.10.287.110">
    <property type="entry name" value="DnaJ domain"/>
    <property type="match status" value="1"/>
</dbReference>
<reference evidence="4" key="1">
    <citation type="journal article" date="2017" name="Nat. Commun.">
        <title>The asparagus genome sheds light on the origin and evolution of a young Y chromosome.</title>
        <authorList>
            <person name="Harkess A."/>
            <person name="Zhou J."/>
            <person name="Xu C."/>
            <person name="Bowers J.E."/>
            <person name="Van der Hulst R."/>
            <person name="Ayyampalayam S."/>
            <person name="Mercati F."/>
            <person name="Riccardi P."/>
            <person name="McKain M.R."/>
            <person name="Kakrana A."/>
            <person name="Tang H."/>
            <person name="Ray J."/>
            <person name="Groenendijk J."/>
            <person name="Arikit S."/>
            <person name="Mathioni S.M."/>
            <person name="Nakano M."/>
            <person name="Shan H."/>
            <person name="Telgmann-Rauber A."/>
            <person name="Kanno A."/>
            <person name="Yue Z."/>
            <person name="Chen H."/>
            <person name="Li W."/>
            <person name="Chen Y."/>
            <person name="Xu X."/>
            <person name="Zhang Y."/>
            <person name="Luo S."/>
            <person name="Chen H."/>
            <person name="Gao J."/>
            <person name="Mao Z."/>
            <person name="Pires J.C."/>
            <person name="Luo M."/>
            <person name="Kudrna D."/>
            <person name="Wing R.A."/>
            <person name="Meyers B.C."/>
            <person name="Yi K."/>
            <person name="Kong H."/>
            <person name="Lavrijsen P."/>
            <person name="Sunseri F."/>
            <person name="Falavigna A."/>
            <person name="Ye Y."/>
            <person name="Leebens-Mack J.H."/>
            <person name="Chen G."/>
        </authorList>
    </citation>
    <scope>NUCLEOTIDE SEQUENCE [LARGE SCALE GENOMIC DNA]</scope>
    <source>
        <strain evidence="4">cv. DH0086</strain>
    </source>
</reference>
<dbReference type="EMBL" id="CM007384">
    <property type="protein sequence ID" value="ONK71027.1"/>
    <property type="molecule type" value="Genomic_DNA"/>
</dbReference>
<dbReference type="SMART" id="SM00271">
    <property type="entry name" value="DnaJ"/>
    <property type="match status" value="1"/>
</dbReference>
<feature type="compositionally biased region" description="Polar residues" evidence="1">
    <location>
        <begin position="15"/>
        <end position="27"/>
    </location>
</feature>